<protein>
    <submittedName>
        <fullName evidence="1">Uncharacterized protein</fullName>
    </submittedName>
</protein>
<feature type="non-terminal residue" evidence="1">
    <location>
        <position position="1"/>
    </location>
</feature>
<gene>
    <name evidence="1" type="ORF">METZ01_LOCUS104983</name>
</gene>
<dbReference type="AlphaFoldDB" id="A0A381WI29"/>
<reference evidence="1" key="1">
    <citation type="submission" date="2018-05" db="EMBL/GenBank/DDBJ databases">
        <authorList>
            <person name="Lanie J.A."/>
            <person name="Ng W.-L."/>
            <person name="Kazmierczak K.M."/>
            <person name="Andrzejewski T.M."/>
            <person name="Davidsen T.M."/>
            <person name="Wayne K.J."/>
            <person name="Tettelin H."/>
            <person name="Glass J.I."/>
            <person name="Rusch D."/>
            <person name="Podicherti R."/>
            <person name="Tsui H.-C.T."/>
            <person name="Winkler M.E."/>
        </authorList>
    </citation>
    <scope>NUCLEOTIDE SEQUENCE</scope>
</reference>
<proteinExistence type="predicted"/>
<name>A0A381WI29_9ZZZZ</name>
<organism evidence="1">
    <name type="scientific">marine metagenome</name>
    <dbReference type="NCBI Taxonomy" id="408172"/>
    <lineage>
        <taxon>unclassified sequences</taxon>
        <taxon>metagenomes</taxon>
        <taxon>ecological metagenomes</taxon>
    </lineage>
</organism>
<sequence>MDKLEYDKIQNKLELILDNYNFFEKNKIFKNDFDIETNIIFKNFLNSFRNLIKEDNKKQFNILQKFFLNFTENDFLELNTDIHSYANFDKDRKWLQTGYPVLARWTDYYTLGKDTRNLVFNIIQSKMNITNNDNKYPHISTKPYLVIDLVPSYKQKEILECGGYEKMYNLNKTNILLLNKHKFMNILDLNENSLGFSIFTQSFPIWGKLTTNDKIFAEIVDFISILARIDKDVIHKYKLIKKDKKVIKKINEPMLENLKEFLSTSKNEFNLKENEYEIIKEINVGSHKYTFIETNDDTFNQIKRSNSSDTYSKLFEKVWLKN</sequence>
<feature type="non-terminal residue" evidence="1">
    <location>
        <position position="322"/>
    </location>
</feature>
<dbReference type="EMBL" id="UINC01011871">
    <property type="protein sequence ID" value="SVA52129.1"/>
    <property type="molecule type" value="Genomic_DNA"/>
</dbReference>
<evidence type="ECO:0000313" key="1">
    <source>
        <dbReference type="EMBL" id="SVA52129.1"/>
    </source>
</evidence>
<accession>A0A381WI29</accession>